<comment type="subcellular location">
    <subcellularLocation>
        <location evidence="1">Membrane</location>
        <topology evidence="1">Multi-pass membrane protein</topology>
    </subcellularLocation>
</comment>
<evidence type="ECO:0000256" key="4">
    <source>
        <dbReference type="ARBA" id="ARBA00022989"/>
    </source>
</evidence>
<evidence type="ECO:0000256" key="7">
    <source>
        <dbReference type="SAM" id="Phobius"/>
    </source>
</evidence>
<accession>A0A834MJH8</accession>
<dbReference type="Pfam" id="PF03006">
    <property type="entry name" value="HlyIII"/>
    <property type="match status" value="1"/>
</dbReference>
<dbReference type="PANTHER" id="PTHR20855">
    <property type="entry name" value="ADIPOR/PROGESTIN RECEPTOR-RELATED"/>
    <property type="match status" value="1"/>
</dbReference>
<feature type="binding site" evidence="6">
    <location>
        <position position="141"/>
    </location>
    <ligand>
        <name>Zn(2+)</name>
        <dbReference type="ChEBI" id="CHEBI:29105"/>
    </ligand>
</feature>
<feature type="transmembrane region" description="Helical" evidence="7">
    <location>
        <begin position="152"/>
        <end position="174"/>
    </location>
</feature>
<dbReference type="PANTHER" id="PTHR20855:SF138">
    <property type="entry name" value="PROGESTIN AND ADIPOQ RECEPTOR FAMILY MEMBER 4"/>
    <property type="match status" value="1"/>
</dbReference>
<evidence type="ECO:0000313" key="9">
    <source>
        <dbReference type="Proteomes" id="UP000625711"/>
    </source>
</evidence>
<evidence type="ECO:0000256" key="2">
    <source>
        <dbReference type="ARBA" id="ARBA00007018"/>
    </source>
</evidence>
<comment type="similarity">
    <text evidence="2">Belongs to the ADIPOR family.</text>
</comment>
<sequence length="371" mass="42524">MIEEPEIRTRIVHKIEENGKTEGTKVDVTESVKGDKEINLEENNSKKINTLLCIKDMPEHLQFNPYIIKGYRPLQSPIGCMGSIFKWHNESVNIITHAIPIFYIIYTVPDVLPWHSTELTFLAWCHIAGILCPWLGSFVYHMFMNLNYGPLAYYILLQIDMFGIWVSQSFGALPMLFSTSHCLPDVYKWSVILCYCLLSMWGLYKAMIAWSPWERRLCFLLPFLYRIGLWILRLTGIGGGDPTAFLHVFLQDAVSIAGGCIGAIHIPEKWFPGCVDLCLNSHNIMHVLVVAAVWSMHQATVLDLHWMAKQQSKIFIDISTASKLKNGLLVRIIPVNRQISRNLRSLVELMMEPNLMQQQATSIQQLFYYTG</sequence>
<dbReference type="GO" id="GO:0046872">
    <property type="term" value="F:metal ion binding"/>
    <property type="evidence" value="ECO:0007669"/>
    <property type="project" value="UniProtKB-KW"/>
</dbReference>
<gene>
    <name evidence="8" type="ORF">GWI33_002640</name>
</gene>
<dbReference type="AlphaFoldDB" id="A0A834MJH8"/>
<feature type="transmembrane region" description="Helical" evidence="7">
    <location>
        <begin position="91"/>
        <end position="109"/>
    </location>
</feature>
<evidence type="ECO:0000313" key="8">
    <source>
        <dbReference type="EMBL" id="KAF7282465.1"/>
    </source>
</evidence>
<proteinExistence type="inferred from homology"/>
<evidence type="ECO:0000256" key="3">
    <source>
        <dbReference type="ARBA" id="ARBA00022692"/>
    </source>
</evidence>
<keyword evidence="6" id="KW-0479">Metal-binding</keyword>
<evidence type="ECO:0000256" key="6">
    <source>
        <dbReference type="PIRSR" id="PIRSR604254-1"/>
    </source>
</evidence>
<evidence type="ECO:0008006" key="10">
    <source>
        <dbReference type="Google" id="ProtNLM"/>
    </source>
</evidence>
<reference evidence="8" key="1">
    <citation type="submission" date="2020-08" db="EMBL/GenBank/DDBJ databases">
        <title>Genome sequencing and assembly of the red palm weevil Rhynchophorus ferrugineus.</title>
        <authorList>
            <person name="Dias G.B."/>
            <person name="Bergman C.M."/>
            <person name="Manee M."/>
        </authorList>
    </citation>
    <scope>NUCLEOTIDE SEQUENCE</scope>
    <source>
        <strain evidence="8">AA-2017</strain>
        <tissue evidence="8">Whole larva</tissue>
    </source>
</reference>
<feature type="binding site" evidence="6">
    <location>
        <position position="286"/>
    </location>
    <ligand>
        <name>Zn(2+)</name>
        <dbReference type="ChEBI" id="CHEBI:29105"/>
    </ligand>
</feature>
<dbReference type="EMBL" id="JAACXV010000173">
    <property type="protein sequence ID" value="KAF7282465.1"/>
    <property type="molecule type" value="Genomic_DNA"/>
</dbReference>
<keyword evidence="9" id="KW-1185">Reference proteome</keyword>
<dbReference type="GO" id="GO:0016020">
    <property type="term" value="C:membrane"/>
    <property type="evidence" value="ECO:0007669"/>
    <property type="project" value="UniProtKB-SubCell"/>
</dbReference>
<dbReference type="Proteomes" id="UP000625711">
    <property type="component" value="Unassembled WGS sequence"/>
</dbReference>
<dbReference type="InterPro" id="IPR004254">
    <property type="entry name" value="AdipoR/HlyIII-related"/>
</dbReference>
<evidence type="ECO:0000256" key="5">
    <source>
        <dbReference type="ARBA" id="ARBA00023136"/>
    </source>
</evidence>
<keyword evidence="4 7" id="KW-1133">Transmembrane helix</keyword>
<feature type="binding site" evidence="6">
    <location>
        <position position="282"/>
    </location>
    <ligand>
        <name>Zn(2+)</name>
        <dbReference type="ChEBI" id="CHEBI:29105"/>
    </ligand>
</feature>
<feature type="transmembrane region" description="Helical" evidence="7">
    <location>
        <begin position="186"/>
        <end position="204"/>
    </location>
</feature>
<dbReference type="OrthoDB" id="535992at2759"/>
<feature type="transmembrane region" description="Helical" evidence="7">
    <location>
        <begin position="121"/>
        <end position="140"/>
    </location>
</feature>
<keyword evidence="3 7" id="KW-0812">Transmembrane</keyword>
<organism evidence="8 9">
    <name type="scientific">Rhynchophorus ferrugineus</name>
    <name type="common">Red palm weevil</name>
    <name type="synonym">Curculio ferrugineus</name>
    <dbReference type="NCBI Taxonomy" id="354439"/>
    <lineage>
        <taxon>Eukaryota</taxon>
        <taxon>Metazoa</taxon>
        <taxon>Ecdysozoa</taxon>
        <taxon>Arthropoda</taxon>
        <taxon>Hexapoda</taxon>
        <taxon>Insecta</taxon>
        <taxon>Pterygota</taxon>
        <taxon>Neoptera</taxon>
        <taxon>Endopterygota</taxon>
        <taxon>Coleoptera</taxon>
        <taxon>Polyphaga</taxon>
        <taxon>Cucujiformia</taxon>
        <taxon>Curculionidae</taxon>
        <taxon>Dryophthorinae</taxon>
        <taxon>Rhynchophorus</taxon>
    </lineage>
</organism>
<feature type="transmembrane region" description="Helical" evidence="7">
    <location>
        <begin position="216"/>
        <end position="232"/>
    </location>
</feature>
<dbReference type="GO" id="GO:0038023">
    <property type="term" value="F:signaling receptor activity"/>
    <property type="evidence" value="ECO:0007669"/>
    <property type="project" value="TreeGrafter"/>
</dbReference>
<protein>
    <recommendedName>
        <fullName evidence="10">Progestin and adipoQ receptor family member 4</fullName>
    </recommendedName>
</protein>
<keyword evidence="6" id="KW-0862">Zinc</keyword>
<keyword evidence="5 7" id="KW-0472">Membrane</keyword>
<name>A0A834MJH8_RHYFE</name>
<evidence type="ECO:0000256" key="1">
    <source>
        <dbReference type="ARBA" id="ARBA00004141"/>
    </source>
</evidence>
<comment type="caution">
    <text evidence="8">The sequence shown here is derived from an EMBL/GenBank/DDBJ whole genome shotgun (WGS) entry which is preliminary data.</text>
</comment>